<dbReference type="VEuPathDB" id="VectorBase:ISCI000844"/>
<protein>
    <submittedName>
        <fullName evidence="1">Uncharacterized protein</fullName>
    </submittedName>
</protein>
<dbReference type="VEuPathDB" id="VectorBase:ISCW000844"/>
<proteinExistence type="predicted"/>
<evidence type="ECO:0000313" key="1">
    <source>
        <dbReference type="EnsemblMetazoa" id="ISCW000844-PA"/>
    </source>
</evidence>
<organism evidence="1 2">
    <name type="scientific">Ixodes scapularis</name>
    <name type="common">Black-legged tick</name>
    <name type="synonym">Deer tick</name>
    <dbReference type="NCBI Taxonomy" id="6945"/>
    <lineage>
        <taxon>Eukaryota</taxon>
        <taxon>Metazoa</taxon>
        <taxon>Ecdysozoa</taxon>
        <taxon>Arthropoda</taxon>
        <taxon>Chelicerata</taxon>
        <taxon>Arachnida</taxon>
        <taxon>Acari</taxon>
        <taxon>Parasitiformes</taxon>
        <taxon>Ixodida</taxon>
        <taxon>Ixodoidea</taxon>
        <taxon>Ixodidae</taxon>
        <taxon>Ixodinae</taxon>
        <taxon>Ixodes</taxon>
    </lineage>
</organism>
<sequence length="70" mass="8371">EHTITNCIETIGPPVYFGIGRLAPNRYHVAKNQFDRMLELGLLRPSSSNWSCQYKRSQRYKWLMTRRVER</sequence>
<dbReference type="Proteomes" id="UP000001555">
    <property type="component" value="Unassembled WGS sequence"/>
</dbReference>
<dbReference type="EMBL" id="ABJB010221866">
    <property type="status" value="NOT_ANNOTATED_CDS"/>
    <property type="molecule type" value="Genomic_DNA"/>
</dbReference>
<dbReference type="EnsemblMetazoa" id="ISCW000844-RA">
    <property type="protein sequence ID" value="ISCW000844-PA"/>
    <property type="gene ID" value="ISCW000844"/>
</dbReference>
<reference evidence="2" key="1">
    <citation type="submission" date="2008-03" db="EMBL/GenBank/DDBJ databases">
        <title>Annotation of Ixodes scapularis.</title>
        <authorList>
            <consortium name="Ixodes scapularis Genome Project Consortium"/>
            <person name="Caler E."/>
            <person name="Hannick L.I."/>
            <person name="Bidwell S."/>
            <person name="Joardar V."/>
            <person name="Thiagarajan M."/>
            <person name="Amedeo P."/>
            <person name="Galinsky K.J."/>
            <person name="Schobel S."/>
            <person name="Inman J."/>
            <person name="Hostetler J."/>
            <person name="Miller J."/>
            <person name="Hammond M."/>
            <person name="Megy K."/>
            <person name="Lawson D."/>
            <person name="Kodira C."/>
            <person name="Sutton G."/>
            <person name="Meyer J."/>
            <person name="Hill C.A."/>
            <person name="Birren B."/>
            <person name="Nene V."/>
            <person name="Collins F."/>
            <person name="Alarcon-Chaidez F."/>
            <person name="Wikel S."/>
            <person name="Strausberg R."/>
        </authorList>
    </citation>
    <scope>NUCLEOTIDE SEQUENCE [LARGE SCALE GENOMIC DNA]</scope>
    <source>
        <strain evidence="2">Wikel</strain>
    </source>
</reference>
<dbReference type="AlphaFoldDB" id="A0A1S4KKC6"/>
<accession>A0A1S4KKC6</accession>
<dbReference type="InParanoid" id="A0A1S4KKC6"/>
<name>A0A1S4KKC6_IXOSC</name>
<keyword evidence="2" id="KW-1185">Reference proteome</keyword>
<evidence type="ECO:0000313" key="2">
    <source>
        <dbReference type="Proteomes" id="UP000001555"/>
    </source>
</evidence>
<reference evidence="1" key="2">
    <citation type="submission" date="2020-05" db="UniProtKB">
        <authorList>
            <consortium name="EnsemblMetazoa"/>
        </authorList>
    </citation>
    <scope>IDENTIFICATION</scope>
    <source>
        <strain evidence="1">wikel</strain>
    </source>
</reference>